<dbReference type="Pfam" id="PF14365">
    <property type="entry name" value="Neprosin_AP"/>
    <property type="match status" value="1"/>
</dbReference>
<keyword evidence="3" id="KW-1185">Reference proteome</keyword>
<sequence>MRKAKTNNTGFGYLWENGVGCPIGTVPIRRVTKDDLLSLNSLDDDKYKPRGSWSTNFNDSNNPVHNDQYHYAVGRTNNTGIHYHGATMDLCITAPGVKPKQFSHSRLHIQLGNDYVQIGLAVNPVLYGDVLPRTFVYTHAGGKSCYNSHCDVGMILVRRDVPLGMPFKPVSIRGSSESHYVIFGLIKDQANGNWWLQLGDDAEEIGFWPAQRFPQSFGNKVEWGGEVFSANQPSPEMGYGFLPAASVVYDAYVKRIAILDDNFHFDQQVYHLEEFSDNIQGYGVIDSLEFKDPEEGHIIYFGGPGNI</sequence>
<dbReference type="PANTHER" id="PTHR31589:SF176">
    <property type="entry name" value="NEPROSIN ACTIVATION PEPTIDE DOMAIN-CONTAINING PROTEIN-RELATED"/>
    <property type="match status" value="1"/>
</dbReference>
<evidence type="ECO:0000259" key="1">
    <source>
        <dbReference type="PROSITE" id="PS52045"/>
    </source>
</evidence>
<reference evidence="2" key="1">
    <citation type="submission" date="2020-01" db="EMBL/GenBank/DDBJ databases">
        <authorList>
            <person name="Mishra B."/>
        </authorList>
    </citation>
    <scope>NUCLEOTIDE SEQUENCE [LARGE SCALE GENOMIC DNA]</scope>
</reference>
<proteinExistence type="predicted"/>
<dbReference type="AlphaFoldDB" id="A0A6D2KC32"/>
<dbReference type="InterPro" id="IPR004314">
    <property type="entry name" value="Neprosin"/>
</dbReference>
<accession>A0A6D2KC32</accession>
<organism evidence="2 3">
    <name type="scientific">Microthlaspi erraticum</name>
    <dbReference type="NCBI Taxonomy" id="1685480"/>
    <lineage>
        <taxon>Eukaryota</taxon>
        <taxon>Viridiplantae</taxon>
        <taxon>Streptophyta</taxon>
        <taxon>Embryophyta</taxon>
        <taxon>Tracheophyta</taxon>
        <taxon>Spermatophyta</taxon>
        <taxon>Magnoliopsida</taxon>
        <taxon>eudicotyledons</taxon>
        <taxon>Gunneridae</taxon>
        <taxon>Pentapetalae</taxon>
        <taxon>rosids</taxon>
        <taxon>malvids</taxon>
        <taxon>Brassicales</taxon>
        <taxon>Brassicaceae</taxon>
        <taxon>Coluteocarpeae</taxon>
        <taxon>Microthlaspi</taxon>
    </lineage>
</organism>
<dbReference type="PROSITE" id="PS52045">
    <property type="entry name" value="NEPROSIN_PEP_CD"/>
    <property type="match status" value="1"/>
</dbReference>
<feature type="domain" description="Neprosin PEP catalytic" evidence="1">
    <location>
        <begin position="64"/>
        <end position="307"/>
    </location>
</feature>
<dbReference type="Pfam" id="PF03080">
    <property type="entry name" value="Neprosin"/>
    <property type="match status" value="1"/>
</dbReference>
<name>A0A6D2KC32_9BRAS</name>
<dbReference type="InterPro" id="IPR053168">
    <property type="entry name" value="Glutamic_endopeptidase"/>
</dbReference>
<dbReference type="InterPro" id="IPR025521">
    <property type="entry name" value="Neprosin_propep"/>
</dbReference>
<comment type="caution">
    <text evidence="2">The sequence shown here is derived from an EMBL/GenBank/DDBJ whole genome shotgun (WGS) entry which is preliminary data.</text>
</comment>
<gene>
    <name evidence="2" type="ORF">MERR_LOCUS32609</name>
</gene>
<dbReference type="EMBL" id="CACVBM020001318">
    <property type="protein sequence ID" value="CAA7045374.1"/>
    <property type="molecule type" value="Genomic_DNA"/>
</dbReference>
<dbReference type="Proteomes" id="UP000467841">
    <property type="component" value="Unassembled WGS sequence"/>
</dbReference>
<dbReference type="PANTHER" id="PTHR31589">
    <property type="entry name" value="PROTEIN, PUTATIVE (DUF239)-RELATED-RELATED"/>
    <property type="match status" value="1"/>
</dbReference>
<dbReference type="OrthoDB" id="1858978at2759"/>
<evidence type="ECO:0000313" key="3">
    <source>
        <dbReference type="Proteomes" id="UP000467841"/>
    </source>
</evidence>
<protein>
    <recommendedName>
        <fullName evidence="1">Neprosin PEP catalytic domain-containing protein</fullName>
    </recommendedName>
</protein>
<evidence type="ECO:0000313" key="2">
    <source>
        <dbReference type="EMBL" id="CAA7045374.1"/>
    </source>
</evidence>